<dbReference type="InterPro" id="IPR027417">
    <property type="entry name" value="P-loop_NTPase"/>
</dbReference>
<organism evidence="2 3">
    <name type="scientific">Hibiscus sabdariffa</name>
    <name type="common">roselle</name>
    <dbReference type="NCBI Taxonomy" id="183260"/>
    <lineage>
        <taxon>Eukaryota</taxon>
        <taxon>Viridiplantae</taxon>
        <taxon>Streptophyta</taxon>
        <taxon>Embryophyta</taxon>
        <taxon>Tracheophyta</taxon>
        <taxon>Spermatophyta</taxon>
        <taxon>Magnoliopsida</taxon>
        <taxon>eudicotyledons</taxon>
        <taxon>Gunneridae</taxon>
        <taxon>Pentapetalae</taxon>
        <taxon>rosids</taxon>
        <taxon>malvids</taxon>
        <taxon>Malvales</taxon>
        <taxon>Malvaceae</taxon>
        <taxon>Malvoideae</taxon>
        <taxon>Hibiscus</taxon>
    </lineage>
</organism>
<feature type="compositionally biased region" description="Basic and acidic residues" evidence="1">
    <location>
        <begin position="103"/>
        <end position="127"/>
    </location>
</feature>
<dbReference type="EMBL" id="JBBPBN010000231">
    <property type="protein sequence ID" value="KAK8972025.1"/>
    <property type="molecule type" value="Genomic_DNA"/>
</dbReference>
<dbReference type="InterPro" id="IPR051363">
    <property type="entry name" value="RLR_Helicase"/>
</dbReference>
<protein>
    <submittedName>
        <fullName evidence="2">Uncharacterized protein</fullName>
    </submittedName>
</protein>
<comment type="caution">
    <text evidence="2">The sequence shown here is derived from an EMBL/GenBank/DDBJ whole genome shotgun (WGS) entry which is preliminary data.</text>
</comment>
<proteinExistence type="predicted"/>
<name>A0ABR2N7A4_9ROSI</name>
<evidence type="ECO:0000313" key="3">
    <source>
        <dbReference type="Proteomes" id="UP001396334"/>
    </source>
</evidence>
<dbReference type="PANTHER" id="PTHR14074">
    <property type="entry name" value="HELICASE WITH DEATH DOMAIN-RELATED"/>
    <property type="match status" value="1"/>
</dbReference>
<feature type="region of interest" description="Disordered" evidence="1">
    <location>
        <begin position="103"/>
        <end position="156"/>
    </location>
</feature>
<sequence>MEGEGRVFGGNGSSYWMDGCEDISCDLINNFVDFYDPLVQDSVENTSSQDFFGGIDQIFDSIKNGGGLPPLVGNSNGSVVNGNGNRIHDSVVGDGLCPSELDNGIHRDYERSSDSRDRGLDSEERCGKRSRTNGCKNDRQYYTRGQKYPKDRERCSARKRVRDWDDIDRRDREHVRRREHYYSGNRRDGRDREPRVYWERDQSGSNEMVFRLGSSKADKQREVKAASEKMQECNGKMKMKFEQPKEMVLEVHARQYQLDVLEHAKRKNTIAFLETCAGKTLIVVLLIKSIVDDLQKHNRKLLSVFLVPKVPLVKMKLFVSELVSKLAITVGRWVKIFGCSKVAARV</sequence>
<dbReference type="Proteomes" id="UP001396334">
    <property type="component" value="Unassembled WGS sequence"/>
</dbReference>
<evidence type="ECO:0000313" key="2">
    <source>
        <dbReference type="EMBL" id="KAK8972025.1"/>
    </source>
</evidence>
<keyword evidence="3" id="KW-1185">Reference proteome</keyword>
<dbReference type="Gene3D" id="3.40.50.300">
    <property type="entry name" value="P-loop containing nucleotide triphosphate hydrolases"/>
    <property type="match status" value="1"/>
</dbReference>
<evidence type="ECO:0000256" key="1">
    <source>
        <dbReference type="SAM" id="MobiDB-lite"/>
    </source>
</evidence>
<reference evidence="2 3" key="1">
    <citation type="journal article" date="2024" name="G3 (Bethesda)">
        <title>Genome assembly of Hibiscus sabdariffa L. provides insights into metabolisms of medicinal natural products.</title>
        <authorList>
            <person name="Kim T."/>
        </authorList>
    </citation>
    <scope>NUCLEOTIDE SEQUENCE [LARGE SCALE GENOMIC DNA]</scope>
    <source>
        <strain evidence="2">TK-2024</strain>
        <tissue evidence="2">Old leaves</tissue>
    </source>
</reference>
<accession>A0ABR2N7A4</accession>
<dbReference type="PANTHER" id="PTHR14074:SF16">
    <property type="entry name" value="ANTIVIRAL INNATE IMMUNE RESPONSE RECEPTOR RIG-I"/>
    <property type="match status" value="1"/>
</dbReference>
<gene>
    <name evidence="2" type="ORF">V6N11_053646</name>
</gene>